<feature type="modified residue" description="Phosphothreonine; by autocatalysis" evidence="9">
    <location>
        <position position="174"/>
    </location>
</feature>
<dbReference type="PANTHER" id="PTHR19375">
    <property type="entry name" value="HEAT SHOCK PROTEIN 70KDA"/>
    <property type="match status" value="1"/>
</dbReference>
<evidence type="ECO:0000256" key="6">
    <source>
        <dbReference type="ARBA" id="ARBA00022840"/>
    </source>
</evidence>
<dbReference type="InterPro" id="IPR013126">
    <property type="entry name" value="Hsp_70_fam"/>
</dbReference>
<dbReference type="Gene3D" id="2.60.34.10">
    <property type="entry name" value="Substrate Binding Domain Of DNAk, Chain A, domain 1"/>
    <property type="match status" value="1"/>
</dbReference>
<accession>A0A0R1GJL4</accession>
<dbReference type="PATRIC" id="fig|1423726.3.peg.773"/>
<feature type="compositionally biased region" description="Acidic residues" evidence="12">
    <location>
        <begin position="605"/>
        <end position="619"/>
    </location>
</feature>
<dbReference type="InterPro" id="IPR029048">
    <property type="entry name" value="HSP70_C_sf"/>
</dbReference>
<evidence type="ECO:0000256" key="7">
    <source>
        <dbReference type="ARBA" id="ARBA00023016"/>
    </source>
</evidence>
<protein>
    <recommendedName>
        <fullName evidence="3 9">Chaperone protein DnaK</fullName>
    </recommendedName>
    <alternativeName>
        <fullName evidence="9">HSP70</fullName>
    </alternativeName>
    <alternativeName>
        <fullName evidence="9">Heat shock 70 kDa protein</fullName>
    </alternativeName>
    <alternativeName>
        <fullName evidence="9">Heat shock protein 70</fullName>
    </alternativeName>
</protein>
<proteinExistence type="evidence at transcript level"/>
<dbReference type="AlphaFoldDB" id="A0A0R1GJL4"/>
<dbReference type="InterPro" id="IPR012725">
    <property type="entry name" value="Chaperone_DnaK"/>
</dbReference>
<keyword evidence="4 9" id="KW-0597">Phosphoprotein</keyword>
<keyword evidence="7 9" id="KW-0346">Stress response</keyword>
<keyword evidence="8 9" id="KW-0143">Chaperone</keyword>
<dbReference type="NCBIfam" id="NF001413">
    <property type="entry name" value="PRK00290.1"/>
    <property type="match status" value="1"/>
</dbReference>
<feature type="coiled-coil region" evidence="11">
    <location>
        <begin position="483"/>
        <end position="572"/>
    </location>
</feature>
<dbReference type="FunFam" id="1.20.1270.10:FF:000001">
    <property type="entry name" value="Molecular chaperone DnaK"/>
    <property type="match status" value="1"/>
</dbReference>
<dbReference type="InterPro" id="IPR029047">
    <property type="entry name" value="HSP70_peptide-bd_sf"/>
</dbReference>
<sequence length="619" mass="67132">MAKVIGIDLGTTNSAVAVLEGNEPKIITNPEGNRTTPSVVSFKNGETQVGEVAKRQAITNPNTIASIKRHMGEAGYKVSVEGKDYTPQEISAMILQYIKKFSEDYLGEEVKDAVITVPAYFNDSQRQATKDAGKIAGLNVQRIINEPTASALAYGLDKADKDEKILVYDLGGGTFDVSVLELGDGVFEVLSTNGDTKLGGDDFDQKIIDWLVAGFKDENGIDLSQDKMALQRLKDAAEKAKKDLSGVSEAQISLPFISAGDAGPLHLEKTLTRAKFDEMTADLVARSKVPFDNALRDAKLSLDEIDKVILNGGSTRIPAVQEAVKQWTGKEPDRSINPDEAVALGAAVQGGVITGDVKDVVLLDVTPLSLGIETMGGVFTKLIDRNTTIPTSKSQVFSTAADNQPAVDIHVLQGERPMAADNKTLGRFQLTEIPPAPRGVPQIEVKFDIDKNGIVNVSAKDMGTQKEQKITIKSSSGLSDDEIERMQKEAEENAETDKQKKEEADLRNDVDQLLFTTDKTLKELKGKVSDDEIKKAEDAKAELQKAQKDNDLEAMKTKRDDLNKIVQDLSVKMYEQAAKEQQAKQAAEGDKGSDDASDNKSGDDNTVDGDFEEVDPDKK</sequence>
<dbReference type="SUPFAM" id="SSF100934">
    <property type="entry name" value="Heat shock protein 70kD (HSP70), C-terminal subdomain"/>
    <property type="match status" value="1"/>
</dbReference>
<evidence type="ECO:0000256" key="1">
    <source>
        <dbReference type="ARBA" id="ARBA00002290"/>
    </source>
</evidence>
<dbReference type="Gene3D" id="1.20.1270.10">
    <property type="match status" value="1"/>
</dbReference>
<evidence type="ECO:0000256" key="9">
    <source>
        <dbReference type="HAMAP-Rule" id="MF_00332"/>
    </source>
</evidence>
<evidence type="ECO:0000313" key="14">
    <source>
        <dbReference type="Proteomes" id="UP000051461"/>
    </source>
</evidence>
<dbReference type="GO" id="GO:0005524">
    <property type="term" value="F:ATP binding"/>
    <property type="evidence" value="ECO:0007669"/>
    <property type="project" value="UniProtKB-UniRule"/>
</dbReference>
<comment type="caution">
    <text evidence="13">The sequence shown here is derived from an EMBL/GenBank/DDBJ whole genome shotgun (WGS) entry which is preliminary data.</text>
</comment>
<dbReference type="NCBIfam" id="TIGR02350">
    <property type="entry name" value="prok_dnaK"/>
    <property type="match status" value="1"/>
</dbReference>
<dbReference type="InterPro" id="IPR018181">
    <property type="entry name" value="Heat_shock_70_CS"/>
</dbReference>
<feature type="coiled-coil region" evidence="11">
    <location>
        <begin position="223"/>
        <end position="250"/>
    </location>
</feature>
<dbReference type="CDD" id="cd10234">
    <property type="entry name" value="ASKHA_NBD_HSP70_DnaK-like"/>
    <property type="match status" value="1"/>
</dbReference>
<dbReference type="FunFam" id="3.30.420.40:FF:000071">
    <property type="entry name" value="Molecular chaperone DnaK"/>
    <property type="match status" value="1"/>
</dbReference>
<dbReference type="EMBL" id="AZDA01000093">
    <property type="protein sequence ID" value="KRK34187.1"/>
    <property type="molecule type" value="Genomic_DNA"/>
</dbReference>
<dbReference type="Gene3D" id="3.90.640.10">
    <property type="entry name" value="Actin, Chain A, domain 4"/>
    <property type="match status" value="1"/>
</dbReference>
<dbReference type="OrthoDB" id="9766019at2"/>
<dbReference type="SUPFAM" id="SSF100920">
    <property type="entry name" value="Heat shock protein 70kD (HSP70), peptide-binding domain"/>
    <property type="match status" value="1"/>
</dbReference>
<name>A0A0R1GJL4_9LACO</name>
<gene>
    <name evidence="9" type="primary">dnaK</name>
    <name evidence="13" type="ORF">FC07_GL000751</name>
</gene>
<feature type="region of interest" description="Disordered" evidence="12">
    <location>
        <begin position="576"/>
        <end position="619"/>
    </location>
</feature>
<keyword evidence="11" id="KW-0175">Coiled coil</keyword>
<dbReference type="Proteomes" id="UP000051461">
    <property type="component" value="Unassembled WGS sequence"/>
</dbReference>
<dbReference type="FunFam" id="3.90.640.10:FF:000003">
    <property type="entry name" value="Molecular chaperone DnaK"/>
    <property type="match status" value="1"/>
</dbReference>
<evidence type="ECO:0000256" key="10">
    <source>
        <dbReference type="RuleBase" id="RU003322"/>
    </source>
</evidence>
<organism evidence="13 14">
    <name type="scientific">Loigolactobacillus bifermentans DSM 20003</name>
    <dbReference type="NCBI Taxonomy" id="1423726"/>
    <lineage>
        <taxon>Bacteria</taxon>
        <taxon>Bacillati</taxon>
        <taxon>Bacillota</taxon>
        <taxon>Bacilli</taxon>
        <taxon>Lactobacillales</taxon>
        <taxon>Lactobacillaceae</taxon>
        <taxon>Loigolactobacillus</taxon>
    </lineage>
</organism>
<evidence type="ECO:0000256" key="3">
    <source>
        <dbReference type="ARBA" id="ARBA00014415"/>
    </source>
</evidence>
<dbReference type="FunFam" id="2.60.34.10:FF:000014">
    <property type="entry name" value="Chaperone protein DnaK HSP70"/>
    <property type="match status" value="1"/>
</dbReference>
<dbReference type="GO" id="GO:0051082">
    <property type="term" value="F:unfolded protein binding"/>
    <property type="evidence" value="ECO:0007669"/>
    <property type="project" value="InterPro"/>
</dbReference>
<evidence type="ECO:0000256" key="4">
    <source>
        <dbReference type="ARBA" id="ARBA00022553"/>
    </source>
</evidence>
<dbReference type="PROSITE" id="PS01036">
    <property type="entry name" value="HSP70_3"/>
    <property type="match status" value="1"/>
</dbReference>
<dbReference type="SUPFAM" id="SSF53067">
    <property type="entry name" value="Actin-like ATPase domain"/>
    <property type="match status" value="2"/>
</dbReference>
<dbReference type="Gene3D" id="3.30.420.40">
    <property type="match status" value="2"/>
</dbReference>
<comment type="function">
    <text evidence="1 9">Acts as a chaperone.</text>
</comment>
<evidence type="ECO:0000313" key="13">
    <source>
        <dbReference type="EMBL" id="KRK34187.1"/>
    </source>
</evidence>
<feature type="compositionally biased region" description="Basic and acidic residues" evidence="12">
    <location>
        <begin position="577"/>
        <end position="603"/>
    </location>
</feature>
<dbReference type="InterPro" id="IPR043129">
    <property type="entry name" value="ATPase_NBD"/>
</dbReference>
<keyword evidence="6 9" id="KW-0067">ATP-binding</keyword>
<evidence type="ECO:0000256" key="8">
    <source>
        <dbReference type="ARBA" id="ARBA00023186"/>
    </source>
</evidence>
<dbReference type="GO" id="GO:0140662">
    <property type="term" value="F:ATP-dependent protein folding chaperone"/>
    <property type="evidence" value="ECO:0007669"/>
    <property type="project" value="InterPro"/>
</dbReference>
<keyword evidence="14" id="KW-1185">Reference proteome</keyword>
<dbReference type="STRING" id="1423726.FC07_GL000751"/>
<dbReference type="PRINTS" id="PR00301">
    <property type="entry name" value="HEATSHOCK70"/>
</dbReference>
<comment type="similarity">
    <text evidence="2 9 10">Belongs to the heat shock protein 70 family.</text>
</comment>
<reference evidence="13 14" key="1">
    <citation type="journal article" date="2015" name="Genome Announc.">
        <title>Expanding the biotechnology potential of lactobacilli through comparative genomics of 213 strains and associated genera.</title>
        <authorList>
            <person name="Sun Z."/>
            <person name="Harris H.M."/>
            <person name="McCann A."/>
            <person name="Guo C."/>
            <person name="Argimon S."/>
            <person name="Zhang W."/>
            <person name="Yang X."/>
            <person name="Jeffery I.B."/>
            <person name="Cooney J.C."/>
            <person name="Kagawa T.F."/>
            <person name="Liu W."/>
            <person name="Song Y."/>
            <person name="Salvetti E."/>
            <person name="Wrobel A."/>
            <person name="Rasinkangas P."/>
            <person name="Parkhill J."/>
            <person name="Rea M.C."/>
            <person name="O'Sullivan O."/>
            <person name="Ritari J."/>
            <person name="Douillard F.P."/>
            <person name="Paul Ross R."/>
            <person name="Yang R."/>
            <person name="Briner A.E."/>
            <person name="Felis G.E."/>
            <person name="de Vos W.M."/>
            <person name="Barrangou R."/>
            <person name="Klaenhammer T.R."/>
            <person name="Caufield P.W."/>
            <person name="Cui Y."/>
            <person name="Zhang H."/>
            <person name="O'Toole P.W."/>
        </authorList>
    </citation>
    <scope>NUCLEOTIDE SEQUENCE [LARGE SCALE GENOMIC DNA]</scope>
    <source>
        <strain evidence="13 14">DSM 20003</strain>
    </source>
</reference>
<comment type="induction">
    <text evidence="9">By stress conditions e.g. heat shock.</text>
</comment>
<dbReference type="RefSeq" id="WP_057905173.1">
    <property type="nucleotide sequence ID" value="NZ_AZDA01000093.1"/>
</dbReference>
<dbReference type="Pfam" id="PF00012">
    <property type="entry name" value="HSP70"/>
    <property type="match status" value="1"/>
</dbReference>
<evidence type="ECO:0000256" key="11">
    <source>
        <dbReference type="SAM" id="Coils"/>
    </source>
</evidence>
<evidence type="ECO:0000256" key="5">
    <source>
        <dbReference type="ARBA" id="ARBA00022741"/>
    </source>
</evidence>
<dbReference type="HAMAP" id="MF_00332">
    <property type="entry name" value="DnaK"/>
    <property type="match status" value="1"/>
</dbReference>
<dbReference type="PROSITE" id="PS00297">
    <property type="entry name" value="HSP70_1"/>
    <property type="match status" value="1"/>
</dbReference>
<evidence type="ECO:0000256" key="12">
    <source>
        <dbReference type="SAM" id="MobiDB-lite"/>
    </source>
</evidence>
<evidence type="ECO:0000256" key="2">
    <source>
        <dbReference type="ARBA" id="ARBA00007381"/>
    </source>
</evidence>
<keyword evidence="5 9" id="KW-0547">Nucleotide-binding</keyword>
<dbReference type="PROSITE" id="PS00329">
    <property type="entry name" value="HSP70_2"/>
    <property type="match status" value="1"/>
</dbReference>